<accession>A0A183GSK4</accession>
<evidence type="ECO:0000313" key="2">
    <source>
        <dbReference type="Proteomes" id="UP000050761"/>
    </source>
</evidence>
<feature type="domain" description="TASOR PIN" evidence="1">
    <location>
        <begin position="5"/>
        <end position="94"/>
    </location>
</feature>
<dbReference type="InterPro" id="IPR056242">
    <property type="entry name" value="PIN_TASOR"/>
</dbReference>
<proteinExistence type="predicted"/>
<name>A0A183GSK4_HELPZ</name>
<dbReference type="AlphaFoldDB" id="A0A183GSK4"/>
<sequence>LSGSEIGNAFQMYYSVILKYKEQGIVHFMERHLCDDSDVCTAQTISCFTALRKNYYPSTVLIYMSNMSPSSSTGSALSAMGVLVLPPSAVMRSFGLDPARLPFQS</sequence>
<dbReference type="Proteomes" id="UP000050761">
    <property type="component" value="Unassembled WGS sequence"/>
</dbReference>
<keyword evidence="2" id="KW-1185">Reference proteome</keyword>
<reference evidence="3" key="1">
    <citation type="submission" date="2019-09" db="UniProtKB">
        <authorList>
            <consortium name="WormBaseParasite"/>
        </authorList>
    </citation>
    <scope>IDENTIFICATION</scope>
</reference>
<evidence type="ECO:0000313" key="3">
    <source>
        <dbReference type="WBParaSite" id="HPBE_0002567401-mRNA-1"/>
    </source>
</evidence>
<evidence type="ECO:0000259" key="1">
    <source>
        <dbReference type="Pfam" id="PF24630"/>
    </source>
</evidence>
<dbReference type="WBParaSite" id="HPBE_0002567401-mRNA-1">
    <property type="protein sequence ID" value="HPBE_0002567401-mRNA-1"/>
    <property type="gene ID" value="HPBE_0002567401"/>
</dbReference>
<protein>
    <submittedName>
        <fullName evidence="3">ANF_receptor domain-containing protein</fullName>
    </submittedName>
</protein>
<organism evidence="2 3">
    <name type="scientific">Heligmosomoides polygyrus</name>
    <name type="common">Parasitic roundworm</name>
    <dbReference type="NCBI Taxonomy" id="6339"/>
    <lineage>
        <taxon>Eukaryota</taxon>
        <taxon>Metazoa</taxon>
        <taxon>Ecdysozoa</taxon>
        <taxon>Nematoda</taxon>
        <taxon>Chromadorea</taxon>
        <taxon>Rhabditida</taxon>
        <taxon>Rhabditina</taxon>
        <taxon>Rhabditomorpha</taxon>
        <taxon>Strongyloidea</taxon>
        <taxon>Heligmosomidae</taxon>
        <taxon>Heligmosomoides</taxon>
    </lineage>
</organism>
<dbReference type="Pfam" id="PF24630">
    <property type="entry name" value="PIN_TASOR"/>
    <property type="match status" value="1"/>
</dbReference>